<dbReference type="CDD" id="cd02947">
    <property type="entry name" value="TRX_family"/>
    <property type="match status" value="1"/>
</dbReference>
<dbReference type="InterPro" id="IPR036249">
    <property type="entry name" value="Thioredoxin-like_sf"/>
</dbReference>
<evidence type="ECO:0000313" key="6">
    <source>
        <dbReference type="Proteomes" id="UP000054558"/>
    </source>
</evidence>
<keyword evidence="2" id="KW-0676">Redox-active center</keyword>
<dbReference type="GO" id="GO:0005829">
    <property type="term" value="C:cytosol"/>
    <property type="evidence" value="ECO:0000318"/>
    <property type="project" value="GO_Central"/>
</dbReference>
<proteinExistence type="inferred from homology"/>
<organism evidence="5 6">
    <name type="scientific">Klebsormidium nitens</name>
    <name type="common">Green alga</name>
    <name type="synonym">Ulothrix nitens</name>
    <dbReference type="NCBI Taxonomy" id="105231"/>
    <lineage>
        <taxon>Eukaryota</taxon>
        <taxon>Viridiplantae</taxon>
        <taxon>Streptophyta</taxon>
        <taxon>Klebsormidiophyceae</taxon>
        <taxon>Klebsormidiales</taxon>
        <taxon>Klebsormidiaceae</taxon>
        <taxon>Klebsormidium</taxon>
    </lineage>
</organism>
<dbReference type="PROSITE" id="PS00194">
    <property type="entry name" value="THIOREDOXIN_1"/>
    <property type="match status" value="1"/>
</dbReference>
<dbReference type="InterPro" id="IPR013766">
    <property type="entry name" value="Thioredoxin_domain"/>
</dbReference>
<protein>
    <recommendedName>
        <fullName evidence="4">Thioredoxin domain-containing protein</fullName>
    </recommendedName>
</protein>
<evidence type="ECO:0000259" key="4">
    <source>
        <dbReference type="PROSITE" id="PS51352"/>
    </source>
</evidence>
<dbReference type="OrthoDB" id="2121326at2759"/>
<dbReference type="Pfam" id="PF00085">
    <property type="entry name" value="Thioredoxin"/>
    <property type="match status" value="1"/>
</dbReference>
<dbReference type="NCBIfam" id="TIGR01068">
    <property type="entry name" value="thioredoxin"/>
    <property type="match status" value="1"/>
</dbReference>
<dbReference type="AlphaFoldDB" id="A0A1Y1I0S7"/>
<dbReference type="PANTHER" id="PTHR46115">
    <property type="entry name" value="THIOREDOXIN-LIKE PROTEIN 1"/>
    <property type="match status" value="1"/>
</dbReference>
<dbReference type="PROSITE" id="PS51352">
    <property type="entry name" value="THIOREDOXIN_2"/>
    <property type="match status" value="1"/>
</dbReference>
<dbReference type="PRINTS" id="PR00421">
    <property type="entry name" value="THIOREDOXIN"/>
</dbReference>
<evidence type="ECO:0000256" key="3">
    <source>
        <dbReference type="ARBA" id="ARBA00038337"/>
    </source>
</evidence>
<sequence>MAEDHGPVIIVTSKAHWDQLHQENAGSTVVVDFWATWCGPCKHIAPVFVELAKQYPHVVFLKVDVDENQDIAQMEDISAMPTFRVYKRGNKIDELIGASKEKLEQLVATNS</sequence>
<evidence type="ECO:0000256" key="1">
    <source>
        <dbReference type="ARBA" id="ARBA00023157"/>
    </source>
</evidence>
<comment type="similarity">
    <text evidence="3">Belongs to the thioredoxin family. Plant F-type subfamily.</text>
</comment>
<dbReference type="FunFam" id="3.40.30.10:FF:000245">
    <property type="entry name" value="Thioredoxin"/>
    <property type="match status" value="1"/>
</dbReference>
<dbReference type="InterPro" id="IPR005746">
    <property type="entry name" value="Thioredoxin"/>
</dbReference>
<keyword evidence="1" id="KW-1015">Disulfide bond</keyword>
<reference evidence="5 6" key="1">
    <citation type="journal article" date="2014" name="Nat. Commun.">
        <title>Klebsormidium flaccidum genome reveals primary factors for plant terrestrial adaptation.</title>
        <authorList>
            <person name="Hori K."/>
            <person name="Maruyama F."/>
            <person name="Fujisawa T."/>
            <person name="Togashi T."/>
            <person name="Yamamoto N."/>
            <person name="Seo M."/>
            <person name="Sato S."/>
            <person name="Yamada T."/>
            <person name="Mori H."/>
            <person name="Tajima N."/>
            <person name="Moriyama T."/>
            <person name="Ikeuchi M."/>
            <person name="Watanabe M."/>
            <person name="Wada H."/>
            <person name="Kobayashi K."/>
            <person name="Saito M."/>
            <person name="Masuda T."/>
            <person name="Sasaki-Sekimoto Y."/>
            <person name="Mashiguchi K."/>
            <person name="Awai K."/>
            <person name="Shimojima M."/>
            <person name="Masuda S."/>
            <person name="Iwai M."/>
            <person name="Nobusawa T."/>
            <person name="Narise T."/>
            <person name="Kondo S."/>
            <person name="Saito H."/>
            <person name="Sato R."/>
            <person name="Murakawa M."/>
            <person name="Ihara Y."/>
            <person name="Oshima-Yamada Y."/>
            <person name="Ohtaka K."/>
            <person name="Satoh M."/>
            <person name="Sonobe K."/>
            <person name="Ishii M."/>
            <person name="Ohtani R."/>
            <person name="Kanamori-Sato M."/>
            <person name="Honoki R."/>
            <person name="Miyazaki D."/>
            <person name="Mochizuki H."/>
            <person name="Umetsu J."/>
            <person name="Higashi K."/>
            <person name="Shibata D."/>
            <person name="Kamiya Y."/>
            <person name="Sato N."/>
            <person name="Nakamura Y."/>
            <person name="Tabata S."/>
            <person name="Ida S."/>
            <person name="Kurokawa K."/>
            <person name="Ohta H."/>
        </authorList>
    </citation>
    <scope>NUCLEOTIDE SEQUENCE [LARGE SCALE GENOMIC DNA]</scope>
    <source>
        <strain evidence="5 6">NIES-2285</strain>
    </source>
</reference>
<dbReference type="EMBL" id="DF237141">
    <property type="protein sequence ID" value="GAQ84515.1"/>
    <property type="molecule type" value="Genomic_DNA"/>
</dbReference>
<dbReference type="GO" id="GO:0015035">
    <property type="term" value="F:protein-disulfide reductase activity"/>
    <property type="evidence" value="ECO:0000318"/>
    <property type="project" value="GO_Central"/>
</dbReference>
<keyword evidence="6" id="KW-1185">Reference proteome</keyword>
<dbReference type="OMA" id="HIHYVTD"/>
<dbReference type="Gene3D" id="3.40.30.10">
    <property type="entry name" value="Glutaredoxin"/>
    <property type="match status" value="1"/>
</dbReference>
<feature type="domain" description="Thioredoxin" evidence="4">
    <location>
        <begin position="1"/>
        <end position="111"/>
    </location>
</feature>
<dbReference type="SUPFAM" id="SSF52833">
    <property type="entry name" value="Thioredoxin-like"/>
    <property type="match status" value="1"/>
</dbReference>
<dbReference type="InterPro" id="IPR017937">
    <property type="entry name" value="Thioredoxin_CS"/>
</dbReference>
<dbReference type="Proteomes" id="UP000054558">
    <property type="component" value="Unassembled WGS sequence"/>
</dbReference>
<accession>A0A1Y1I0S7</accession>
<evidence type="ECO:0000256" key="2">
    <source>
        <dbReference type="ARBA" id="ARBA00023284"/>
    </source>
</evidence>
<evidence type="ECO:0000313" key="5">
    <source>
        <dbReference type="EMBL" id="GAQ84515.1"/>
    </source>
</evidence>
<name>A0A1Y1I0S7_KLENI</name>
<dbReference type="STRING" id="105231.A0A1Y1I0S7"/>
<gene>
    <name evidence="5" type="ORF">KFL_001920150</name>
</gene>